<reference evidence="3" key="1">
    <citation type="submission" date="2021-01" db="EMBL/GenBank/DDBJ databases">
        <title>Caligus Genome Assembly.</title>
        <authorList>
            <person name="Gallardo-Escarate C."/>
        </authorList>
    </citation>
    <scope>NUCLEOTIDE SEQUENCE [LARGE SCALE GENOMIC DNA]</scope>
</reference>
<evidence type="ECO:0000256" key="1">
    <source>
        <dbReference type="SAM" id="MobiDB-lite"/>
    </source>
</evidence>
<feature type="compositionally biased region" description="Basic and acidic residues" evidence="1">
    <location>
        <begin position="144"/>
        <end position="157"/>
    </location>
</feature>
<feature type="compositionally biased region" description="Polar residues" evidence="1">
    <location>
        <begin position="36"/>
        <end position="52"/>
    </location>
</feature>
<dbReference type="Proteomes" id="UP000595437">
    <property type="component" value="Chromosome 8"/>
</dbReference>
<feature type="compositionally biased region" description="Basic and acidic residues" evidence="1">
    <location>
        <begin position="53"/>
        <end position="67"/>
    </location>
</feature>
<feature type="compositionally biased region" description="Polar residues" evidence="1">
    <location>
        <begin position="89"/>
        <end position="100"/>
    </location>
</feature>
<organism evidence="2 3">
    <name type="scientific">Caligus rogercresseyi</name>
    <name type="common">Sea louse</name>
    <dbReference type="NCBI Taxonomy" id="217165"/>
    <lineage>
        <taxon>Eukaryota</taxon>
        <taxon>Metazoa</taxon>
        <taxon>Ecdysozoa</taxon>
        <taxon>Arthropoda</taxon>
        <taxon>Crustacea</taxon>
        <taxon>Multicrustacea</taxon>
        <taxon>Hexanauplia</taxon>
        <taxon>Copepoda</taxon>
        <taxon>Siphonostomatoida</taxon>
        <taxon>Caligidae</taxon>
        <taxon>Caligus</taxon>
    </lineage>
</organism>
<protein>
    <submittedName>
        <fullName evidence="2">Uncharacterized protein</fullName>
    </submittedName>
</protein>
<proteinExistence type="predicted"/>
<dbReference type="AlphaFoldDB" id="A0A7T8HKJ3"/>
<evidence type="ECO:0000313" key="2">
    <source>
        <dbReference type="EMBL" id="QQP51466.1"/>
    </source>
</evidence>
<gene>
    <name evidence="2" type="ORF">FKW44_012843</name>
</gene>
<feature type="compositionally biased region" description="Polar residues" evidence="1">
    <location>
        <begin position="68"/>
        <end position="82"/>
    </location>
</feature>
<accession>A0A7T8HKJ3</accession>
<feature type="region of interest" description="Disordered" evidence="1">
    <location>
        <begin position="1"/>
        <end position="157"/>
    </location>
</feature>
<name>A0A7T8HKJ3_CALRO</name>
<dbReference type="EMBL" id="CP045897">
    <property type="protein sequence ID" value="QQP51466.1"/>
    <property type="molecule type" value="Genomic_DNA"/>
</dbReference>
<feature type="compositionally biased region" description="Basic and acidic residues" evidence="1">
    <location>
        <begin position="125"/>
        <end position="135"/>
    </location>
</feature>
<sequence>MRLCSHRKSGKQSTEDHENSANATAKEKVTREKPTTPITVTSLHSSETSSMANEKESQWKATLDHTTVETPTNSSPRPTQIDISKENESNSPSCCPNTGDVNEGEKISSPLDIPDYLCPGRKKRNNDGGDCREVPDVTFSSNDCTDRARTQDDYPSK</sequence>
<feature type="compositionally biased region" description="Basic residues" evidence="1">
    <location>
        <begin position="1"/>
        <end position="10"/>
    </location>
</feature>
<keyword evidence="3" id="KW-1185">Reference proteome</keyword>
<feature type="compositionally biased region" description="Basic and acidic residues" evidence="1">
    <location>
        <begin position="13"/>
        <end position="34"/>
    </location>
</feature>
<evidence type="ECO:0000313" key="3">
    <source>
        <dbReference type="Proteomes" id="UP000595437"/>
    </source>
</evidence>